<keyword evidence="7" id="KW-1185">Reference proteome</keyword>
<evidence type="ECO:0000259" key="5">
    <source>
        <dbReference type="PROSITE" id="PS50932"/>
    </source>
</evidence>
<reference evidence="7" key="1">
    <citation type="journal article" date="2019" name="Int. J. Syst. Evol. Microbiol.">
        <title>The Global Catalogue of Microorganisms (GCM) 10K type strain sequencing project: providing services to taxonomists for standard genome sequencing and annotation.</title>
        <authorList>
            <consortium name="The Broad Institute Genomics Platform"/>
            <consortium name="The Broad Institute Genome Sequencing Center for Infectious Disease"/>
            <person name="Wu L."/>
            <person name="Ma J."/>
        </authorList>
    </citation>
    <scope>NUCLEOTIDE SEQUENCE [LARGE SCALE GENOMIC DNA]</scope>
    <source>
        <strain evidence="7">NBRC 108565</strain>
    </source>
</reference>
<dbReference type="PRINTS" id="PR00036">
    <property type="entry name" value="HTHLACI"/>
</dbReference>
<dbReference type="PANTHER" id="PTHR30146:SF109">
    <property type="entry name" value="HTH-TYPE TRANSCRIPTIONAL REGULATOR GALS"/>
    <property type="match status" value="1"/>
</dbReference>
<evidence type="ECO:0000256" key="3">
    <source>
        <dbReference type="ARBA" id="ARBA00023163"/>
    </source>
</evidence>
<feature type="compositionally biased region" description="Basic residues" evidence="4">
    <location>
        <begin position="158"/>
        <end position="171"/>
    </location>
</feature>
<evidence type="ECO:0000256" key="1">
    <source>
        <dbReference type="ARBA" id="ARBA00023015"/>
    </source>
</evidence>
<evidence type="ECO:0000256" key="2">
    <source>
        <dbReference type="ARBA" id="ARBA00023125"/>
    </source>
</evidence>
<dbReference type="InterPro" id="IPR000843">
    <property type="entry name" value="HTH_LacI"/>
</dbReference>
<dbReference type="Gene3D" id="1.10.260.40">
    <property type="entry name" value="lambda repressor-like DNA-binding domains"/>
    <property type="match status" value="1"/>
</dbReference>
<evidence type="ECO:0000256" key="4">
    <source>
        <dbReference type="SAM" id="MobiDB-lite"/>
    </source>
</evidence>
<dbReference type="PROSITE" id="PS50932">
    <property type="entry name" value="HTH_LACI_2"/>
    <property type="match status" value="1"/>
</dbReference>
<feature type="region of interest" description="Disordered" evidence="4">
    <location>
        <begin position="155"/>
        <end position="184"/>
    </location>
</feature>
<keyword evidence="1" id="KW-0805">Transcription regulation</keyword>
<proteinExistence type="predicted"/>
<evidence type="ECO:0000313" key="7">
    <source>
        <dbReference type="Proteomes" id="UP001321475"/>
    </source>
</evidence>
<dbReference type="Proteomes" id="UP001321475">
    <property type="component" value="Chromosome"/>
</dbReference>
<dbReference type="InterPro" id="IPR010982">
    <property type="entry name" value="Lambda_DNA-bd_dom_sf"/>
</dbReference>
<dbReference type="RefSeq" id="WP_286218919.1">
    <property type="nucleotide sequence ID" value="NZ_AP027729.1"/>
</dbReference>
<evidence type="ECO:0000313" key="6">
    <source>
        <dbReference type="EMBL" id="BDZ41840.1"/>
    </source>
</evidence>
<keyword evidence="3" id="KW-0804">Transcription</keyword>
<sequence length="184" mass="19902">MEPERRSTVRDVAAQVGVSIATVSRVLNGADTVAPETRDRVLAAVEQLGQGAPAPRRRREAPAGAVYVRCPYVLSDYFGLIVSSVVETAEHAGRPVLLDAGESAQRERPLDGLPERGDVAGAICILPPSRPRSWRPCASAASRWSSWIRARGCCPTSRRSRRRTSRGRGRSRSTSPRSGTDRSA</sequence>
<dbReference type="EMBL" id="AP027729">
    <property type="protein sequence ID" value="BDZ41840.1"/>
    <property type="molecule type" value="Genomic_DNA"/>
</dbReference>
<protein>
    <recommendedName>
        <fullName evidence="5">HTH lacI-type domain-containing protein</fullName>
    </recommendedName>
</protein>
<gene>
    <name evidence="6" type="ORF">GCM10025865_11390</name>
</gene>
<feature type="domain" description="HTH lacI-type" evidence="5">
    <location>
        <begin position="7"/>
        <end position="49"/>
    </location>
</feature>
<name>A0ABM8G1A7_9CELL</name>
<dbReference type="PROSITE" id="PS00356">
    <property type="entry name" value="HTH_LACI_1"/>
    <property type="match status" value="1"/>
</dbReference>
<organism evidence="6 7">
    <name type="scientific">Paraoerskovia sediminicola</name>
    <dbReference type="NCBI Taxonomy" id="1138587"/>
    <lineage>
        <taxon>Bacteria</taxon>
        <taxon>Bacillati</taxon>
        <taxon>Actinomycetota</taxon>
        <taxon>Actinomycetes</taxon>
        <taxon>Micrococcales</taxon>
        <taxon>Cellulomonadaceae</taxon>
        <taxon>Paraoerskovia</taxon>
    </lineage>
</organism>
<dbReference type="CDD" id="cd01392">
    <property type="entry name" value="HTH_LacI"/>
    <property type="match status" value="1"/>
</dbReference>
<dbReference type="SUPFAM" id="SSF47413">
    <property type="entry name" value="lambda repressor-like DNA-binding domains"/>
    <property type="match status" value="1"/>
</dbReference>
<dbReference type="Pfam" id="PF00356">
    <property type="entry name" value="LacI"/>
    <property type="match status" value="1"/>
</dbReference>
<dbReference type="PANTHER" id="PTHR30146">
    <property type="entry name" value="LACI-RELATED TRANSCRIPTIONAL REPRESSOR"/>
    <property type="match status" value="1"/>
</dbReference>
<dbReference type="SMART" id="SM00354">
    <property type="entry name" value="HTH_LACI"/>
    <property type="match status" value="1"/>
</dbReference>
<keyword evidence="2" id="KW-0238">DNA-binding</keyword>
<accession>A0ABM8G1A7</accession>